<dbReference type="AlphaFoldDB" id="A0A0G1AXJ5"/>
<feature type="transmembrane region" description="Helical" evidence="1">
    <location>
        <begin position="32"/>
        <end position="52"/>
    </location>
</feature>
<keyword evidence="1" id="KW-0812">Transmembrane</keyword>
<protein>
    <submittedName>
        <fullName evidence="2">Uncharacterized protein</fullName>
    </submittedName>
</protein>
<keyword evidence="1" id="KW-0472">Membrane</keyword>
<proteinExistence type="predicted"/>
<keyword evidence="1" id="KW-1133">Transmembrane helix</keyword>
<dbReference type="EMBL" id="LCCU01000005">
    <property type="protein sequence ID" value="KKS38821.1"/>
    <property type="molecule type" value="Genomic_DNA"/>
</dbReference>
<dbReference type="Proteomes" id="UP000033847">
    <property type="component" value="Unassembled WGS sequence"/>
</dbReference>
<organism evidence="2 3">
    <name type="scientific">candidate division WWE3 bacterium GW2011_GWF1_42_14</name>
    <dbReference type="NCBI Taxonomy" id="1619138"/>
    <lineage>
        <taxon>Bacteria</taxon>
        <taxon>Katanobacteria</taxon>
    </lineage>
</organism>
<accession>A0A0G1AXJ5</accession>
<comment type="caution">
    <text evidence="2">The sequence shown here is derived from an EMBL/GenBank/DDBJ whole genome shotgun (WGS) entry which is preliminary data.</text>
</comment>
<name>A0A0G1AXJ5_UNCKA</name>
<gene>
    <name evidence="2" type="ORF">UV00_C0005G0004</name>
</gene>
<evidence type="ECO:0000313" key="2">
    <source>
        <dbReference type="EMBL" id="KKS38821.1"/>
    </source>
</evidence>
<evidence type="ECO:0000313" key="3">
    <source>
        <dbReference type="Proteomes" id="UP000033847"/>
    </source>
</evidence>
<reference evidence="2 3" key="1">
    <citation type="journal article" date="2015" name="Nature">
        <title>rRNA introns, odd ribosomes, and small enigmatic genomes across a large radiation of phyla.</title>
        <authorList>
            <person name="Brown C.T."/>
            <person name="Hug L.A."/>
            <person name="Thomas B.C."/>
            <person name="Sharon I."/>
            <person name="Castelle C.J."/>
            <person name="Singh A."/>
            <person name="Wilkins M.J."/>
            <person name="Williams K.H."/>
            <person name="Banfield J.F."/>
        </authorList>
    </citation>
    <scope>NUCLEOTIDE SEQUENCE [LARGE SCALE GENOMIC DNA]</scope>
</reference>
<sequence>MEKINSPEFENLSIQQKEEIILHHKRNFIKKAAIAVVAISALIALTVFALKIRKEMIQDRVRFVSNPPAETPVMITPEENLEKEKEYSNTTLQISFKYPVEANLTESFDTEKGEGKVEVLYSKDNNLEFLEGYKVTITVFSTRIRDLNQFASTRLEAMRTTCPESTIYSGITDGKMGEYDTLYYQIDYCNGYYRNHYIDFGGKFFEVSKFYKGDVGFRQQYDIITEEIIKSITLLPQRFEVTEFLKSVSDVQSGVKFEYPSYLVNDCLVPMPTDTRYRVILSVCEETQKDAGVVISVTPVQRGATFDGLLQTEINKMSDDFFAAKGYPPNGSQENFTFNGEAAVKVTGYSWKDAYYIFVNTEGPKGAELVVVGVKEGSAEFKTTVNNILNSIKFRQ</sequence>
<evidence type="ECO:0000256" key="1">
    <source>
        <dbReference type="SAM" id="Phobius"/>
    </source>
</evidence>